<protein>
    <submittedName>
        <fullName evidence="1">Chaperone modulator CbpM</fullName>
    </submittedName>
</protein>
<organism evidence="1 2">
    <name type="scientific">Arenibacter antarcticus</name>
    <dbReference type="NCBI Taxonomy" id="2040469"/>
    <lineage>
        <taxon>Bacteria</taxon>
        <taxon>Pseudomonadati</taxon>
        <taxon>Bacteroidota</taxon>
        <taxon>Flavobacteriia</taxon>
        <taxon>Flavobacteriales</taxon>
        <taxon>Flavobacteriaceae</taxon>
        <taxon>Arenibacter</taxon>
    </lineage>
</organism>
<dbReference type="RefSeq" id="WP_251808704.1">
    <property type="nucleotide sequence ID" value="NZ_CP166679.1"/>
</dbReference>
<comment type="caution">
    <text evidence="1">The sequence shown here is derived from an EMBL/GenBank/DDBJ whole genome shotgun (WGS) entry which is preliminary data.</text>
</comment>
<dbReference type="EMBL" id="JBHUOK010000034">
    <property type="protein sequence ID" value="MFD2791837.1"/>
    <property type="molecule type" value="Genomic_DNA"/>
</dbReference>
<keyword evidence="2" id="KW-1185">Reference proteome</keyword>
<dbReference type="Gene3D" id="1.10.1660.10">
    <property type="match status" value="1"/>
</dbReference>
<evidence type="ECO:0000313" key="2">
    <source>
        <dbReference type="Proteomes" id="UP001597532"/>
    </source>
</evidence>
<reference evidence="2" key="1">
    <citation type="journal article" date="2019" name="Int. J. Syst. Evol. Microbiol.">
        <title>The Global Catalogue of Microorganisms (GCM) 10K type strain sequencing project: providing services to taxonomists for standard genome sequencing and annotation.</title>
        <authorList>
            <consortium name="The Broad Institute Genomics Platform"/>
            <consortium name="The Broad Institute Genome Sequencing Center for Infectious Disease"/>
            <person name="Wu L."/>
            <person name="Ma J."/>
        </authorList>
    </citation>
    <scope>NUCLEOTIDE SEQUENCE [LARGE SCALE GENOMIC DNA]</scope>
    <source>
        <strain evidence="2">KCTC 52924</strain>
    </source>
</reference>
<dbReference type="Proteomes" id="UP001597532">
    <property type="component" value="Unassembled WGS sequence"/>
</dbReference>
<gene>
    <name evidence="1" type="ORF">ACFS1K_18865</name>
</gene>
<name>A0ABW5VJM5_9FLAO</name>
<sequence length="96" mass="11274">MNQDKYIAIEDFCTSHNIASEFVSRLYDMGLVDVVFQEDLQYLPIQQLPKAEKIVRLYLDLEINLEGIGVITDLLDRIQTMQNEITALHNKLRRYE</sequence>
<accession>A0ABW5VJM5</accession>
<dbReference type="Pfam" id="PF13591">
    <property type="entry name" value="MerR_2"/>
    <property type="match status" value="1"/>
</dbReference>
<proteinExistence type="predicted"/>
<evidence type="ECO:0000313" key="1">
    <source>
        <dbReference type="EMBL" id="MFD2791837.1"/>
    </source>
</evidence>